<dbReference type="AlphaFoldDB" id="A0A6J3HFZ3"/>
<dbReference type="PANTHER" id="PTHR14240">
    <property type="entry name" value="RETINITIS PIGMENTOSA GTPASE REGULATOR-INTERACTING PROTEIN"/>
    <property type="match status" value="1"/>
</dbReference>
<evidence type="ECO:0000313" key="3">
    <source>
        <dbReference type="RefSeq" id="XP_032128970.1"/>
    </source>
</evidence>
<keyword evidence="2" id="KW-1185">Reference proteome</keyword>
<organism evidence="2 3">
    <name type="scientific">Sapajus apella</name>
    <name type="common">Brown-capped capuchin</name>
    <name type="synonym">Cebus apella</name>
    <dbReference type="NCBI Taxonomy" id="9515"/>
    <lineage>
        <taxon>Eukaryota</taxon>
        <taxon>Metazoa</taxon>
        <taxon>Chordata</taxon>
        <taxon>Craniata</taxon>
        <taxon>Vertebrata</taxon>
        <taxon>Euteleostomi</taxon>
        <taxon>Mammalia</taxon>
        <taxon>Eutheria</taxon>
        <taxon>Euarchontoglires</taxon>
        <taxon>Primates</taxon>
        <taxon>Haplorrhini</taxon>
        <taxon>Platyrrhini</taxon>
        <taxon>Cebidae</taxon>
        <taxon>Cebinae</taxon>
        <taxon>Sapajus</taxon>
    </lineage>
</organism>
<evidence type="ECO:0000256" key="1">
    <source>
        <dbReference type="SAM" id="MobiDB-lite"/>
    </source>
</evidence>
<protein>
    <submittedName>
        <fullName evidence="3">X-linked retinitis pigmentosa GTPase regulator-interacting protein 1-like</fullName>
    </submittedName>
</protein>
<sequence length="152" mass="17215">MGWRQRLYVHQRPQMHRLQGQFQRVSPAATPRAQPRFPVGHRQLHTSGASVPEKLKRGPRDRISYTAPPSFKEHATSENTRGEIASEIPSELNVISMANPIVVCMPNSAPIMTSNTMQVEEPPKSPKKMWSKDENFENRSSLECAQKAAELR</sequence>
<feature type="region of interest" description="Disordered" evidence="1">
    <location>
        <begin position="28"/>
        <end position="83"/>
    </location>
</feature>
<dbReference type="RefSeq" id="XP_032128970.1">
    <property type="nucleotide sequence ID" value="XM_032273079.1"/>
</dbReference>
<dbReference type="Proteomes" id="UP000504640">
    <property type="component" value="Unplaced"/>
</dbReference>
<accession>A0A6J3HFZ3</accession>
<feature type="compositionally biased region" description="Basic and acidic residues" evidence="1">
    <location>
        <begin position="53"/>
        <end position="63"/>
    </location>
</feature>
<gene>
    <name evidence="3" type="primary">LOC116546972</name>
</gene>
<dbReference type="GO" id="GO:0046548">
    <property type="term" value="P:retinal rod cell development"/>
    <property type="evidence" value="ECO:0007669"/>
    <property type="project" value="TreeGrafter"/>
</dbReference>
<name>A0A6J3HFZ3_SAPAP</name>
<feature type="non-terminal residue" evidence="3">
    <location>
        <position position="152"/>
    </location>
</feature>
<dbReference type="GO" id="GO:0032391">
    <property type="term" value="C:photoreceptor connecting cilium"/>
    <property type="evidence" value="ECO:0007669"/>
    <property type="project" value="TreeGrafter"/>
</dbReference>
<proteinExistence type="predicted"/>
<evidence type="ECO:0000313" key="2">
    <source>
        <dbReference type="Proteomes" id="UP000504640"/>
    </source>
</evidence>
<dbReference type="GeneID" id="116546972"/>
<reference evidence="3" key="1">
    <citation type="submission" date="2025-08" db="UniProtKB">
        <authorList>
            <consortium name="RefSeq"/>
        </authorList>
    </citation>
    <scope>IDENTIFICATION</scope>
    <source>
        <tissue evidence="3">Blood</tissue>
    </source>
</reference>
<feature type="region of interest" description="Disordered" evidence="1">
    <location>
        <begin position="114"/>
        <end position="152"/>
    </location>
</feature>
<dbReference type="PANTHER" id="PTHR14240:SF3">
    <property type="entry name" value="X-LINKED RETINITIS PIGMENTOSA GTPASE REGULATOR-INTERACTING PROTEIN 1"/>
    <property type="match status" value="1"/>
</dbReference>
<dbReference type="InterPro" id="IPR031139">
    <property type="entry name" value="RPGRIP1_fam"/>
</dbReference>
<dbReference type="GO" id="GO:1905515">
    <property type="term" value="P:non-motile cilium assembly"/>
    <property type="evidence" value="ECO:0007669"/>
    <property type="project" value="TreeGrafter"/>
</dbReference>